<sequence>MTKREELPRSAEELAELADYYDNNDTSGEMDAGEWVDPRPMVTTSLRLPDAMVAALKEEARRRGIRYTALVREVLESHLAAPRPVVDVFHIEARLDHLTVLVERLAEHVTHAEPQHEVGAREPQRSAG</sequence>
<reference evidence="1 2" key="1">
    <citation type="submission" date="2024-09" db="EMBL/GenBank/DDBJ databases">
        <authorList>
            <person name="Sun Q."/>
            <person name="Mori K."/>
        </authorList>
    </citation>
    <scope>NUCLEOTIDE SEQUENCE [LARGE SCALE GENOMIC DNA]</scope>
    <source>
        <strain evidence="1 2">TBRC 1432</strain>
    </source>
</reference>
<keyword evidence="2" id="KW-1185">Reference proteome</keyword>
<dbReference type="EMBL" id="JBHLUD010000013">
    <property type="protein sequence ID" value="MFC0546254.1"/>
    <property type="molecule type" value="Genomic_DNA"/>
</dbReference>
<name>A0ABV6N1H0_9PSEU</name>
<evidence type="ECO:0000313" key="1">
    <source>
        <dbReference type="EMBL" id="MFC0546254.1"/>
    </source>
</evidence>
<dbReference type="InterPro" id="IPR010985">
    <property type="entry name" value="Ribbon_hlx_hlx"/>
</dbReference>
<gene>
    <name evidence="1" type="ORF">ACFFH7_32390</name>
</gene>
<proteinExistence type="predicted"/>
<dbReference type="CDD" id="cd21631">
    <property type="entry name" value="RHH_CopG_NikR-like"/>
    <property type="match status" value="1"/>
</dbReference>
<protein>
    <submittedName>
        <fullName evidence="1">CopG family antitoxin</fullName>
    </submittedName>
</protein>
<organism evidence="1 2">
    <name type="scientific">Kutzneria chonburiensis</name>
    <dbReference type="NCBI Taxonomy" id="1483604"/>
    <lineage>
        <taxon>Bacteria</taxon>
        <taxon>Bacillati</taxon>
        <taxon>Actinomycetota</taxon>
        <taxon>Actinomycetes</taxon>
        <taxon>Pseudonocardiales</taxon>
        <taxon>Pseudonocardiaceae</taxon>
        <taxon>Kutzneria</taxon>
    </lineage>
</organism>
<dbReference type="SUPFAM" id="SSF47598">
    <property type="entry name" value="Ribbon-helix-helix"/>
    <property type="match status" value="1"/>
</dbReference>
<comment type="caution">
    <text evidence="1">The sequence shown here is derived from an EMBL/GenBank/DDBJ whole genome shotgun (WGS) entry which is preliminary data.</text>
</comment>
<accession>A0ABV6N1H0</accession>
<dbReference type="RefSeq" id="WP_273936516.1">
    <property type="nucleotide sequence ID" value="NZ_CP097263.1"/>
</dbReference>
<dbReference type="Proteomes" id="UP001589810">
    <property type="component" value="Unassembled WGS sequence"/>
</dbReference>
<dbReference type="InterPro" id="IPR022148">
    <property type="entry name" value="CopG_antitoxin"/>
</dbReference>
<evidence type="ECO:0000313" key="2">
    <source>
        <dbReference type="Proteomes" id="UP001589810"/>
    </source>
</evidence>
<dbReference type="Pfam" id="PF12441">
    <property type="entry name" value="CopG_antitoxin"/>
    <property type="match status" value="1"/>
</dbReference>